<dbReference type="PANTHER" id="PTHR30332:SF17">
    <property type="entry name" value="TYPE IV PILIATION SYSTEM PROTEIN DR_0774-RELATED"/>
    <property type="match status" value="1"/>
</dbReference>
<name>A0A654KJ77_TAYEM</name>
<dbReference type="Pfam" id="PF00263">
    <property type="entry name" value="Secretin"/>
    <property type="match status" value="1"/>
</dbReference>
<evidence type="ECO:0000256" key="2">
    <source>
        <dbReference type="SAM" id="MobiDB-lite"/>
    </source>
</evidence>
<evidence type="ECO:0000256" key="3">
    <source>
        <dbReference type="SAM" id="SignalP"/>
    </source>
</evidence>
<feature type="compositionally biased region" description="Basic residues" evidence="2">
    <location>
        <begin position="490"/>
        <end position="508"/>
    </location>
</feature>
<evidence type="ECO:0000256" key="1">
    <source>
        <dbReference type="RuleBase" id="RU004003"/>
    </source>
</evidence>
<sequence length="508" mass="56504">MKSRYSRILILNFLLLHVPTIYQEAYAQTTNTPKAIKMEIGQIEVLNFQSIGRVAVGNSKLLNATTSDDKELVLFGLSEGFTTLQVWDKGGSSSSYRVVIESANQNKLLKDIQRILNKIPNVKTSVIADKVIVEGDKLSDFDREKVVQLTKHYPQIIDMSSQVGWDEMLMIDVQIVELPRQFVQQLGLRWGTTAEGGVQIGATLEGSTAKKAFAYQSNLLANSVGNAGAIANPAFFGGINAFLNASINAMAVEGQAVVLAQPQLTARNGTTAEFLAGGEVPYSMVDDKGQAQTVFKPYGVSLNITPRIQRDGTVRSKINVEVSTVDTSMNLNGGPALKTRRTSTEFNTKSGEPIVISGFISRDQMQSMTKVPGIAETPILGELFKSRNFQNNETELVIIVRPYVVKPGDKTMKTKVHRTKSVLDSTFEQQPILNVPIQDEPEKYYKSEKRHIKYIKTQSKTHYLAPVEHIPLTKAFPERYIQKPSPTKLKLSRKSSRTKRIKARRIRR</sequence>
<dbReference type="PRINTS" id="PR00811">
    <property type="entry name" value="BCTERIALGSPD"/>
</dbReference>
<dbReference type="EMBL" id="CP002456">
    <property type="protein sequence ID" value="ADU92419.1"/>
    <property type="molecule type" value="Genomic_DNA"/>
</dbReference>
<dbReference type="GO" id="GO:0015627">
    <property type="term" value="C:type II protein secretion system complex"/>
    <property type="evidence" value="ECO:0007669"/>
    <property type="project" value="TreeGrafter"/>
</dbReference>
<feature type="signal peptide" evidence="3">
    <location>
        <begin position="1"/>
        <end position="27"/>
    </location>
</feature>
<dbReference type="AlphaFoldDB" id="A0A654KJ77"/>
<dbReference type="InterPro" id="IPR001775">
    <property type="entry name" value="GspD/PilQ"/>
</dbReference>
<evidence type="ECO:0000313" key="6">
    <source>
        <dbReference type="EMBL" id="ADU92419.1"/>
    </source>
</evidence>
<dbReference type="InterPro" id="IPR050810">
    <property type="entry name" value="Bact_Secretion_Sys_Channel"/>
</dbReference>
<gene>
    <name evidence="6" type="ordered locus">TEQUI_1506</name>
</gene>
<reference evidence="6 7" key="1">
    <citation type="journal article" date="2011" name="J. Bacteriol.">
        <title>Genome sequence of Taylorella equigenitalis MCE9, the causative agent of contagious equine metritis.</title>
        <authorList>
            <person name="Hebert L."/>
            <person name="Moumen B."/>
            <person name="Duquesne F."/>
            <person name="Breuil M.F."/>
            <person name="Laugier C."/>
            <person name="Batto J.M."/>
            <person name="Renault P."/>
            <person name="Petry S."/>
        </authorList>
    </citation>
    <scope>NUCLEOTIDE SEQUENCE [LARGE SCALE GENOMIC DNA]</scope>
    <source>
        <strain evidence="6 7">MCE9</strain>
    </source>
</reference>
<accession>A0A654KJ77</accession>
<evidence type="ECO:0000313" key="7">
    <source>
        <dbReference type="Proteomes" id="UP000007472"/>
    </source>
</evidence>
<dbReference type="InterPro" id="IPR004846">
    <property type="entry name" value="T2SS/T3SS_dom"/>
</dbReference>
<organism evidence="6 7">
    <name type="scientific">Taylorella equigenitalis (strain MCE9)</name>
    <dbReference type="NCBI Taxonomy" id="937774"/>
    <lineage>
        <taxon>Bacteria</taxon>
        <taxon>Pseudomonadati</taxon>
        <taxon>Pseudomonadota</taxon>
        <taxon>Betaproteobacteria</taxon>
        <taxon>Burkholderiales</taxon>
        <taxon>Alcaligenaceae</taxon>
        <taxon>Taylorella</taxon>
    </lineage>
</organism>
<dbReference type="KEGG" id="teq:TEQUI_1506"/>
<feature type="region of interest" description="Disordered" evidence="2">
    <location>
        <begin position="485"/>
        <end position="508"/>
    </location>
</feature>
<keyword evidence="3" id="KW-0732">Signal</keyword>
<comment type="similarity">
    <text evidence="1">Belongs to the bacterial secretin family.</text>
</comment>
<proteinExistence type="inferred from homology"/>
<feature type="domain" description="Type II/III secretion system secretin-like" evidence="4">
    <location>
        <begin position="250"/>
        <end position="406"/>
    </location>
</feature>
<protein>
    <submittedName>
        <fullName evidence="6">Type II/IV secretion system secretin RcpA/CpaC</fullName>
    </submittedName>
</protein>
<dbReference type="GO" id="GO:0009306">
    <property type="term" value="P:protein secretion"/>
    <property type="evidence" value="ECO:0007669"/>
    <property type="project" value="InterPro"/>
</dbReference>
<dbReference type="InterPro" id="IPR032789">
    <property type="entry name" value="T2SS-T3SS_pil_N"/>
</dbReference>
<dbReference type="Proteomes" id="UP000007472">
    <property type="component" value="Chromosome"/>
</dbReference>
<evidence type="ECO:0000259" key="4">
    <source>
        <dbReference type="Pfam" id="PF00263"/>
    </source>
</evidence>
<feature type="chain" id="PRO_5024906789" evidence="3">
    <location>
        <begin position="28"/>
        <end position="508"/>
    </location>
</feature>
<evidence type="ECO:0000259" key="5">
    <source>
        <dbReference type="Pfam" id="PF13629"/>
    </source>
</evidence>
<dbReference type="PANTHER" id="PTHR30332">
    <property type="entry name" value="PROBABLE GENERAL SECRETION PATHWAY PROTEIN D"/>
    <property type="match status" value="1"/>
</dbReference>
<dbReference type="Pfam" id="PF13629">
    <property type="entry name" value="T2SS-T3SS_pil_N"/>
    <property type="match status" value="1"/>
</dbReference>
<feature type="domain" description="Pilus formation protein N-terminal" evidence="5">
    <location>
        <begin position="33"/>
        <end position="100"/>
    </location>
</feature>